<sequence>MNNYRISHFYDCFYYASFVSSSYEASNMLDIAAYIQLLAEEIIADDICVYNPVIAEALVEFFDCDYINFEPENLEALEETCFYIDMFTAREERYNKFDHLNKLYNKNGLSDFLIKNCEY</sequence>
<accession>A0A2X1WIL5</accession>
<dbReference type="Proteomes" id="UP000250242">
    <property type="component" value="Unassembled WGS sequence"/>
</dbReference>
<name>A0A2X1WIL5_9BURK</name>
<dbReference type="EMBL" id="UATH01000001">
    <property type="protein sequence ID" value="SPY08414.1"/>
    <property type="molecule type" value="Genomic_DNA"/>
</dbReference>
<gene>
    <name evidence="1" type="ORF">NCTC11009_01640</name>
</gene>
<evidence type="ECO:0000313" key="2">
    <source>
        <dbReference type="Proteomes" id="UP000250242"/>
    </source>
</evidence>
<protein>
    <submittedName>
        <fullName evidence="1">Uncharacterized protein</fullName>
    </submittedName>
</protein>
<dbReference type="AlphaFoldDB" id="A0A2X1WIL5"/>
<organism evidence="1 2">
    <name type="scientific">Oligella urethralis</name>
    <dbReference type="NCBI Taxonomy" id="90245"/>
    <lineage>
        <taxon>Bacteria</taxon>
        <taxon>Pseudomonadati</taxon>
        <taxon>Pseudomonadota</taxon>
        <taxon>Betaproteobacteria</taxon>
        <taxon>Burkholderiales</taxon>
        <taxon>Alcaligenaceae</taxon>
        <taxon>Oligella</taxon>
    </lineage>
</organism>
<proteinExistence type="predicted"/>
<reference evidence="1 2" key="1">
    <citation type="submission" date="2018-06" db="EMBL/GenBank/DDBJ databases">
        <authorList>
            <consortium name="Pathogen Informatics"/>
            <person name="Doyle S."/>
        </authorList>
    </citation>
    <scope>NUCLEOTIDE SEQUENCE [LARGE SCALE GENOMIC DNA]</scope>
    <source>
        <strain evidence="1 2">NCTC11009</strain>
    </source>
</reference>
<evidence type="ECO:0000313" key="1">
    <source>
        <dbReference type="EMBL" id="SPY08414.1"/>
    </source>
</evidence>